<protein>
    <submittedName>
        <fullName evidence="1">Uncharacterized protein</fullName>
    </submittedName>
</protein>
<gene>
    <name evidence="1" type="ORF">METZ01_LOCUS434330</name>
</gene>
<feature type="non-terminal residue" evidence="1">
    <location>
        <position position="264"/>
    </location>
</feature>
<sequence>NLGTDAQLRHLFRTCKEKYNTTLSYHTNLDDAYRRSSDWDDRYVVASGSPGPDGVGIYGSVCHTTDVETGDIFRRLEGLLESFPLEKTLHVDNLRLTNTVNRPGWENVGILEELVCGIMPIMDWLKERGISTTTEGYNGMPIDPACIVSGFWHHDAPDGMRQLLHRRVSGGGRGSHFGDYTVRDYGICNNFHIDIAGRRWPPEGLPDEIWNQYFAWLAEQGIENLTWNLEDNWKQIVDCLYLGALLHHFYNEREMLVWDDVGRG</sequence>
<feature type="non-terminal residue" evidence="1">
    <location>
        <position position="1"/>
    </location>
</feature>
<dbReference type="EMBL" id="UINC01175049">
    <property type="protein sequence ID" value="SVD81476.1"/>
    <property type="molecule type" value="Genomic_DNA"/>
</dbReference>
<dbReference type="Gene3D" id="3.20.20.80">
    <property type="entry name" value="Glycosidases"/>
    <property type="match status" value="1"/>
</dbReference>
<proteinExistence type="predicted"/>
<name>A0A382YDV0_9ZZZZ</name>
<accession>A0A382YDV0</accession>
<organism evidence="1">
    <name type="scientific">marine metagenome</name>
    <dbReference type="NCBI Taxonomy" id="408172"/>
    <lineage>
        <taxon>unclassified sequences</taxon>
        <taxon>metagenomes</taxon>
        <taxon>ecological metagenomes</taxon>
    </lineage>
</organism>
<dbReference type="AlphaFoldDB" id="A0A382YDV0"/>
<evidence type="ECO:0000313" key="1">
    <source>
        <dbReference type="EMBL" id="SVD81476.1"/>
    </source>
</evidence>
<reference evidence="1" key="1">
    <citation type="submission" date="2018-05" db="EMBL/GenBank/DDBJ databases">
        <authorList>
            <person name="Lanie J.A."/>
            <person name="Ng W.-L."/>
            <person name="Kazmierczak K.M."/>
            <person name="Andrzejewski T.M."/>
            <person name="Davidsen T.M."/>
            <person name="Wayne K.J."/>
            <person name="Tettelin H."/>
            <person name="Glass J.I."/>
            <person name="Rusch D."/>
            <person name="Podicherti R."/>
            <person name="Tsui H.-C.T."/>
            <person name="Winkler M.E."/>
        </authorList>
    </citation>
    <scope>NUCLEOTIDE SEQUENCE</scope>
</reference>